<reference evidence="1 2" key="1">
    <citation type="journal article" date="2003" name="Proc. Natl. Acad. Sci. U.S.A.">
        <title>Complete genome sequence of the marine planctomycete Pirellula sp. strain 1.</title>
        <authorList>
            <person name="Gloeckner F.O."/>
            <person name="Kube M."/>
            <person name="Bauer M."/>
            <person name="Teeling H."/>
            <person name="Lombardot T."/>
            <person name="Ludwig W."/>
            <person name="Gade D."/>
            <person name="Beck A."/>
            <person name="Borzym K."/>
            <person name="Heitmann K."/>
            <person name="Rabus R."/>
            <person name="Schlesner H."/>
            <person name="Amann R."/>
            <person name="Reinhardt R."/>
        </authorList>
    </citation>
    <scope>NUCLEOTIDE SEQUENCE [LARGE SCALE GENOMIC DNA]</scope>
    <source>
        <strain evidence="2">DSM 10527 / NCIMB 13988 / SH1</strain>
    </source>
</reference>
<dbReference type="EMBL" id="BX294141">
    <property type="protein sequence ID" value="CAD78121.1"/>
    <property type="molecule type" value="Genomic_DNA"/>
</dbReference>
<organism evidence="1 2">
    <name type="scientific">Rhodopirellula baltica (strain DSM 10527 / NCIMB 13988 / SH1)</name>
    <dbReference type="NCBI Taxonomy" id="243090"/>
    <lineage>
        <taxon>Bacteria</taxon>
        <taxon>Pseudomonadati</taxon>
        <taxon>Planctomycetota</taxon>
        <taxon>Planctomycetia</taxon>
        <taxon>Pirellulales</taxon>
        <taxon>Pirellulaceae</taxon>
        <taxon>Rhodopirellula</taxon>
    </lineage>
</organism>
<dbReference type="AlphaFoldDB" id="Q7UH57"/>
<dbReference type="EnsemblBacteria" id="CAD78121">
    <property type="protein sequence ID" value="CAD78121"/>
    <property type="gene ID" value="RB4828"/>
</dbReference>
<sequence length="49" mass="5683">MIPFDYCDLNPSWGSLSTKKREQEERGMGKNDASCYLNPVPFLHVHSHF</sequence>
<dbReference type="Proteomes" id="UP000001025">
    <property type="component" value="Chromosome"/>
</dbReference>
<keyword evidence="2" id="KW-1185">Reference proteome</keyword>
<name>Q7UH57_RHOBA</name>
<gene>
    <name evidence="1" type="ordered locus">RB4828</name>
</gene>
<evidence type="ECO:0000313" key="1">
    <source>
        <dbReference type="EMBL" id="CAD78121.1"/>
    </source>
</evidence>
<dbReference type="KEGG" id="rba:RB4828"/>
<evidence type="ECO:0000313" key="2">
    <source>
        <dbReference type="Proteomes" id="UP000001025"/>
    </source>
</evidence>
<protein>
    <submittedName>
        <fullName evidence="1">Uncharacterized protein</fullName>
    </submittedName>
</protein>
<proteinExistence type="predicted"/>
<dbReference type="InParanoid" id="Q7UH57"/>
<accession>Q7UH57</accession>
<dbReference type="HOGENOM" id="CLU_3140039_0_0_0"/>